<reference evidence="3" key="1">
    <citation type="submission" date="2020-09" db="EMBL/GenBank/DDBJ databases">
        <title>Desulfogranum mesoprofundum gen. nov., sp. nov., a novel mesophilic, sulfate-reducing chemolithoautotroph isolated from a deep-sea hydrothermal vent chimney in the Suiyo Seamount.</title>
        <authorList>
            <person name="Hashimoto Y."/>
            <person name="Nakagawa S."/>
        </authorList>
    </citation>
    <scope>NUCLEOTIDE SEQUENCE</scope>
    <source>
        <strain evidence="3">KT2</strain>
    </source>
</reference>
<feature type="region of interest" description="Disordered" evidence="1">
    <location>
        <begin position="19"/>
        <end position="42"/>
    </location>
</feature>
<evidence type="ECO:0000259" key="2">
    <source>
        <dbReference type="Pfam" id="PF00329"/>
    </source>
</evidence>
<dbReference type="EMBL" id="AP024086">
    <property type="protein sequence ID" value="BCL61149.1"/>
    <property type="molecule type" value="Genomic_DNA"/>
</dbReference>
<dbReference type="PANTHER" id="PTHR10884">
    <property type="entry name" value="NADH DEHYDROGENASE UBIQUINONE IRON-SULFUR PROTEIN 3"/>
    <property type="match status" value="1"/>
</dbReference>
<dbReference type="PANTHER" id="PTHR10884:SF14">
    <property type="entry name" value="NADH DEHYDROGENASE [UBIQUINONE] IRON-SULFUR PROTEIN 3, MITOCHONDRIAL"/>
    <property type="match status" value="1"/>
</dbReference>
<organism evidence="3 4">
    <name type="scientific">Desulfomarina profundi</name>
    <dbReference type="NCBI Taxonomy" id="2772557"/>
    <lineage>
        <taxon>Bacteria</taxon>
        <taxon>Pseudomonadati</taxon>
        <taxon>Thermodesulfobacteriota</taxon>
        <taxon>Desulfobulbia</taxon>
        <taxon>Desulfobulbales</taxon>
        <taxon>Desulfobulbaceae</taxon>
        <taxon>Desulfomarina</taxon>
    </lineage>
</organism>
<dbReference type="KEGG" id="dbk:DGMP_18420"/>
<dbReference type="RefSeq" id="WP_228857192.1">
    <property type="nucleotide sequence ID" value="NZ_AP024086.1"/>
</dbReference>
<name>A0A8D5FSY2_9BACT</name>
<dbReference type="GO" id="GO:0008137">
    <property type="term" value="F:NADH dehydrogenase (ubiquinone) activity"/>
    <property type="evidence" value="ECO:0007669"/>
    <property type="project" value="InterPro"/>
</dbReference>
<sequence>MILEKTKIAFQKLFPVPDSEDVPVEEEPKETKTSSPPRENGILERDYNVHGYHLDIQLSPDQLTEAVTIVDELEFFLETITGVDWIKENQLELIYDFSRYDFDTCRVVIRTRVDRDNPIVPTITPIYAGANWHERETHDFFGIQFKGHPHLIPLLLPEDADFHPLLKDFKA</sequence>
<evidence type="ECO:0000313" key="4">
    <source>
        <dbReference type="Proteomes" id="UP000826725"/>
    </source>
</evidence>
<evidence type="ECO:0000313" key="3">
    <source>
        <dbReference type="EMBL" id="BCL61149.1"/>
    </source>
</evidence>
<feature type="domain" description="NADH:ubiquinone oxidoreductase 30kDa subunit" evidence="2">
    <location>
        <begin position="57"/>
        <end position="170"/>
    </location>
</feature>
<dbReference type="InterPro" id="IPR001268">
    <property type="entry name" value="NADH_UbQ_OxRdtase_30kDa_su"/>
</dbReference>
<dbReference type="Proteomes" id="UP000826725">
    <property type="component" value="Chromosome"/>
</dbReference>
<accession>A0A8D5FSY2</accession>
<dbReference type="AlphaFoldDB" id="A0A8D5FSY2"/>
<feature type="compositionally biased region" description="Acidic residues" evidence="1">
    <location>
        <begin position="19"/>
        <end position="28"/>
    </location>
</feature>
<gene>
    <name evidence="3" type="ORF">DGMP_18420</name>
</gene>
<protein>
    <recommendedName>
        <fullName evidence="2">NADH:ubiquinone oxidoreductase 30kDa subunit domain-containing protein</fullName>
    </recommendedName>
</protein>
<evidence type="ECO:0000256" key="1">
    <source>
        <dbReference type="SAM" id="MobiDB-lite"/>
    </source>
</evidence>
<dbReference type="Pfam" id="PF00329">
    <property type="entry name" value="Complex1_30kDa"/>
    <property type="match status" value="1"/>
</dbReference>
<keyword evidence="4" id="KW-1185">Reference proteome</keyword>
<proteinExistence type="predicted"/>